<dbReference type="RefSeq" id="WP_330195203.1">
    <property type="nucleotide sequence ID" value="NZ_JAZDRO010000001.1"/>
</dbReference>
<dbReference type="EMBL" id="JAZDRO010000001">
    <property type="protein sequence ID" value="MEE2565671.1"/>
    <property type="molecule type" value="Genomic_DNA"/>
</dbReference>
<accession>A0ABU7LVT0</accession>
<dbReference type="Gene3D" id="3.10.129.10">
    <property type="entry name" value="Hotdog Thioesterase"/>
    <property type="match status" value="1"/>
</dbReference>
<protein>
    <submittedName>
        <fullName evidence="1">Phosphate acetyltransferase</fullName>
    </submittedName>
</protein>
<sequence length="122" mass="13292">MKPGDLAERTRRFTAKDVEALSRLTGAPLRTGLVAEPFIHAMFSDLLGMDLPGQGANYLKQEIRFLAPAPLGEPLTARVEITRLRPDKHLVDLATTCRTEDGSLIADGRALIYAKDVSGAFD</sequence>
<reference evidence="1 2" key="1">
    <citation type="submission" date="2024-01" db="EMBL/GenBank/DDBJ databases">
        <title>Hyphobacterium bacterium isolated from marine sediment.</title>
        <authorList>
            <person name="Zhao S."/>
        </authorList>
    </citation>
    <scope>NUCLEOTIDE SEQUENCE [LARGE SCALE GENOMIC DNA]</scope>
    <source>
        <strain evidence="1 2">Y60-23</strain>
    </source>
</reference>
<dbReference type="PANTHER" id="PTHR43437:SF3">
    <property type="entry name" value="HYDROXYACYL-THIOESTER DEHYDRATASE TYPE 2, MITOCHONDRIAL"/>
    <property type="match status" value="1"/>
</dbReference>
<evidence type="ECO:0000313" key="1">
    <source>
        <dbReference type="EMBL" id="MEE2565671.1"/>
    </source>
</evidence>
<dbReference type="InterPro" id="IPR050965">
    <property type="entry name" value="UPF0336/Enoyl-CoA_hydratase"/>
</dbReference>
<dbReference type="Proteomes" id="UP001310692">
    <property type="component" value="Unassembled WGS sequence"/>
</dbReference>
<proteinExistence type="predicted"/>
<evidence type="ECO:0000313" key="2">
    <source>
        <dbReference type="Proteomes" id="UP001310692"/>
    </source>
</evidence>
<gene>
    <name evidence="1" type="ORF">V0U35_03185</name>
</gene>
<organism evidence="1 2">
    <name type="scientific">Hyphobacterium marinum</name>
    <dbReference type="NCBI Taxonomy" id="3116574"/>
    <lineage>
        <taxon>Bacteria</taxon>
        <taxon>Pseudomonadati</taxon>
        <taxon>Pseudomonadota</taxon>
        <taxon>Alphaproteobacteria</taxon>
        <taxon>Maricaulales</taxon>
        <taxon>Maricaulaceae</taxon>
        <taxon>Hyphobacterium</taxon>
    </lineage>
</organism>
<dbReference type="SUPFAM" id="SSF54637">
    <property type="entry name" value="Thioesterase/thiol ester dehydrase-isomerase"/>
    <property type="match status" value="1"/>
</dbReference>
<comment type="caution">
    <text evidence="1">The sequence shown here is derived from an EMBL/GenBank/DDBJ whole genome shotgun (WGS) entry which is preliminary data.</text>
</comment>
<keyword evidence="2" id="KW-1185">Reference proteome</keyword>
<dbReference type="InterPro" id="IPR029069">
    <property type="entry name" value="HotDog_dom_sf"/>
</dbReference>
<name>A0ABU7LVT0_9PROT</name>
<dbReference type="PANTHER" id="PTHR43437">
    <property type="entry name" value="HYDROXYACYL-THIOESTER DEHYDRATASE TYPE 2, MITOCHONDRIAL-RELATED"/>
    <property type="match status" value="1"/>
</dbReference>